<feature type="domain" description="DUF3741" evidence="2">
    <location>
        <begin position="123"/>
        <end position="166"/>
    </location>
</feature>
<evidence type="ECO:0000259" key="2">
    <source>
        <dbReference type="Pfam" id="PF12552"/>
    </source>
</evidence>
<feature type="region of interest" description="Disordered" evidence="1">
    <location>
        <begin position="422"/>
        <end position="481"/>
    </location>
</feature>
<feature type="domain" description="DUF4378" evidence="3">
    <location>
        <begin position="722"/>
        <end position="895"/>
    </location>
</feature>
<dbReference type="Proteomes" id="UP001141806">
    <property type="component" value="Unassembled WGS sequence"/>
</dbReference>
<evidence type="ECO:0000313" key="5">
    <source>
        <dbReference type="EMBL" id="KAJ4955465.1"/>
    </source>
</evidence>
<feature type="region of interest" description="Disordered" evidence="1">
    <location>
        <begin position="195"/>
        <end position="239"/>
    </location>
</feature>
<name>A0A9Q0GZT1_9MAGN</name>
<feature type="domain" description="DUF3741" evidence="4">
    <location>
        <begin position="17"/>
        <end position="32"/>
    </location>
</feature>
<dbReference type="InterPro" id="IPR022212">
    <property type="entry name" value="DUF3741"/>
</dbReference>
<keyword evidence="6" id="KW-1185">Reference proteome</keyword>
<dbReference type="Pfam" id="PF12552">
    <property type="entry name" value="DUF3741"/>
    <property type="match status" value="1"/>
</dbReference>
<feature type="compositionally biased region" description="Polar residues" evidence="1">
    <location>
        <begin position="556"/>
        <end position="568"/>
    </location>
</feature>
<dbReference type="EMBL" id="JAMYWD010000011">
    <property type="protein sequence ID" value="KAJ4955465.1"/>
    <property type="molecule type" value="Genomic_DNA"/>
</dbReference>
<evidence type="ECO:0000259" key="4">
    <source>
        <dbReference type="Pfam" id="PF14383"/>
    </source>
</evidence>
<dbReference type="AlphaFoldDB" id="A0A9Q0GZT1"/>
<sequence>MAQEMSKETEFKHKPLSLVAKLMGLDALPEKQLTSAAQGSPPRGYPGYTSTQQGALSTFQHQEMGFLEKPIQHGVHQFEGQRECKDVYEVWLQSPRKNYVRDKSLLMGKHNENLNEKKMALVRQKFMEAKRLATDEKLRQSKEFQDALEVLSSNKDILLKFLHEPNFLFSQQLFELQSIPPPPQTNRITVLKPSKTVENNRYAGPEKHERQRRKQTQVTEANGWNKDRPSWSSVFTNQKDESSAQPMRIVVLKPSPGKAYDVRTIGSPTSSPRLPINKDYYGELEDDEAQGSREVAKEITRQMHGSLSSHRRNETFPSSMFSNGYVVDESSLNRSENGYAEGRNLGDSEVMTPTSRHSWDYINRFGSPYSPSSLSRASYSPESSVCREAKKRLSERWNLMASNGSDPEQRQVRRGSSTLGEMLALSDTNKTARSGGGDCDGSRNVLSRRSCGGEQDMMEPTAGGSTSRNKDESGEVSLRNLVRSRSVPVTSTVYGSSLNVEVPDPKVVDKSIVPKEETKSKSGKSSFKGKVSSLFFTRSKKTSKGKSSTCFVAGSQDESPSNSSEVPSILNLLSPQTTSDNVSDCVTDSVSKGDLSSKSSSPAICLGAKEGTYSNEALLSISNPGMPVENQDQPSPISVLEAPFEDYVSTNPQPSGHVMLDYHGQPVHRHPLKFNLIDKSPPIESITRTLSLDAACLLSTAPNPLNLSRFSTKAEEEEQRLFVRTLLSAAGLDHEEQSVAFFARWHSHDSPLDPSLVDKIFKLKDEKALLRESKRRQCRSNQRLLFDCVNAALVDIMRYGSDASPWAKASYVTKITHSVRSPVTVDEVWDRVKELFSDEAMCFSGENGDSNNSLVVDTMVRKEVVGKGWEELMKLEMNAIGKKIEAEMLEELVDEALVVLTGGF</sequence>
<dbReference type="PANTHER" id="PTHR46634">
    <property type="entry name" value="M REDUCTASE II SUBUNIT GAMMA, PUTATIVE (DUF3741)-RELATED"/>
    <property type="match status" value="1"/>
</dbReference>
<dbReference type="InterPro" id="IPR032795">
    <property type="entry name" value="DUF3741-assoc"/>
</dbReference>
<feature type="region of interest" description="Disordered" evidence="1">
    <location>
        <begin position="544"/>
        <end position="568"/>
    </location>
</feature>
<dbReference type="PANTHER" id="PTHR46634:SF3">
    <property type="entry name" value="M REDUCTASE II SUBUNIT GAMMA, PUTATIVE (DUF3741)-RELATED"/>
    <property type="match status" value="1"/>
</dbReference>
<accession>A0A9Q0GZT1</accession>
<evidence type="ECO:0000256" key="1">
    <source>
        <dbReference type="SAM" id="MobiDB-lite"/>
    </source>
</evidence>
<comment type="caution">
    <text evidence="5">The sequence shown here is derived from an EMBL/GenBank/DDBJ whole genome shotgun (WGS) entry which is preliminary data.</text>
</comment>
<dbReference type="OrthoDB" id="1932693at2759"/>
<dbReference type="InterPro" id="IPR025486">
    <property type="entry name" value="DUF4378"/>
</dbReference>
<proteinExistence type="predicted"/>
<organism evidence="5 6">
    <name type="scientific">Protea cynaroides</name>
    <dbReference type="NCBI Taxonomy" id="273540"/>
    <lineage>
        <taxon>Eukaryota</taxon>
        <taxon>Viridiplantae</taxon>
        <taxon>Streptophyta</taxon>
        <taxon>Embryophyta</taxon>
        <taxon>Tracheophyta</taxon>
        <taxon>Spermatophyta</taxon>
        <taxon>Magnoliopsida</taxon>
        <taxon>Proteales</taxon>
        <taxon>Proteaceae</taxon>
        <taxon>Protea</taxon>
    </lineage>
</organism>
<gene>
    <name evidence="5" type="ORF">NE237_012248</name>
</gene>
<evidence type="ECO:0008006" key="7">
    <source>
        <dbReference type="Google" id="ProtNLM"/>
    </source>
</evidence>
<protein>
    <recommendedName>
        <fullName evidence="7">DUF4378 domain-containing protein</fullName>
    </recommendedName>
</protein>
<dbReference type="Pfam" id="PF14309">
    <property type="entry name" value="DUF4378"/>
    <property type="match status" value="1"/>
</dbReference>
<evidence type="ECO:0000259" key="3">
    <source>
        <dbReference type="Pfam" id="PF14309"/>
    </source>
</evidence>
<reference evidence="5" key="1">
    <citation type="journal article" date="2023" name="Plant J.">
        <title>The genome of the king protea, Protea cynaroides.</title>
        <authorList>
            <person name="Chang J."/>
            <person name="Duong T.A."/>
            <person name="Schoeman C."/>
            <person name="Ma X."/>
            <person name="Roodt D."/>
            <person name="Barker N."/>
            <person name="Li Z."/>
            <person name="Van de Peer Y."/>
            <person name="Mizrachi E."/>
        </authorList>
    </citation>
    <scope>NUCLEOTIDE SEQUENCE</scope>
    <source>
        <tissue evidence="5">Young leaves</tissue>
    </source>
</reference>
<dbReference type="Pfam" id="PF14383">
    <property type="entry name" value="VARLMGL"/>
    <property type="match status" value="1"/>
</dbReference>
<evidence type="ECO:0000313" key="6">
    <source>
        <dbReference type="Proteomes" id="UP001141806"/>
    </source>
</evidence>